<feature type="region of interest" description="Disordered" evidence="6">
    <location>
        <begin position="292"/>
        <end position="324"/>
    </location>
</feature>
<comment type="similarity">
    <text evidence="2 5">Belongs to the RRS1 family.</text>
</comment>
<comment type="subcellular location">
    <subcellularLocation>
        <location evidence="1 5">Nucleus</location>
    </subcellularLocation>
</comment>
<comment type="function">
    <text evidence="5">Involved in ribosomal large subunit assembly.</text>
</comment>
<organism evidence="7">
    <name type="scientific">Ornithodoros turicata</name>
    <dbReference type="NCBI Taxonomy" id="34597"/>
    <lineage>
        <taxon>Eukaryota</taxon>
        <taxon>Metazoa</taxon>
        <taxon>Ecdysozoa</taxon>
        <taxon>Arthropoda</taxon>
        <taxon>Chelicerata</taxon>
        <taxon>Arachnida</taxon>
        <taxon>Acari</taxon>
        <taxon>Parasitiformes</taxon>
        <taxon>Ixodida</taxon>
        <taxon>Ixodoidea</taxon>
        <taxon>Argasidae</taxon>
        <taxon>Ornithodorinae</taxon>
        <taxon>Ornithodoros</taxon>
    </lineage>
</organism>
<evidence type="ECO:0000256" key="3">
    <source>
        <dbReference type="ARBA" id="ARBA00022517"/>
    </source>
</evidence>
<evidence type="ECO:0000256" key="4">
    <source>
        <dbReference type="ARBA" id="ARBA00023242"/>
    </source>
</evidence>
<accession>A0A2R5LBY9</accession>
<evidence type="ECO:0000256" key="1">
    <source>
        <dbReference type="ARBA" id="ARBA00004123"/>
    </source>
</evidence>
<dbReference type="AlphaFoldDB" id="A0A2R5LBY9"/>
<dbReference type="GO" id="GO:0005730">
    <property type="term" value="C:nucleolus"/>
    <property type="evidence" value="ECO:0007669"/>
    <property type="project" value="TreeGrafter"/>
</dbReference>
<keyword evidence="3 5" id="KW-0690">Ribosome biogenesis</keyword>
<dbReference type="EMBL" id="GGLE01002886">
    <property type="protein sequence ID" value="MBY07012.1"/>
    <property type="molecule type" value="Transcribed_RNA"/>
</dbReference>
<evidence type="ECO:0000256" key="5">
    <source>
        <dbReference type="RuleBase" id="RU364132"/>
    </source>
</evidence>
<dbReference type="GO" id="GO:0042273">
    <property type="term" value="P:ribosomal large subunit biogenesis"/>
    <property type="evidence" value="ECO:0007669"/>
    <property type="project" value="TreeGrafter"/>
</dbReference>
<evidence type="ECO:0000256" key="6">
    <source>
        <dbReference type="SAM" id="MobiDB-lite"/>
    </source>
</evidence>
<dbReference type="PANTHER" id="PTHR17602:SF4">
    <property type="entry name" value="RIBOSOME BIOGENESIS REGULATORY PROTEIN HOMOLOG"/>
    <property type="match status" value="1"/>
</dbReference>
<sequence length="324" mass="37271">MADLAEKILQEAAEREALYKPIHVQKPLDLEYDAGHLLAIDPNPVNAIKLRESGKDEYLKSLARDNTQLLINKLFQLPLERKEDVLVVKLPPGTTRLPREKPPPKPKPATKWSEFAKQKGIKPRKKEKLVWDEEVKEWVPTYGYKRAAVEKQKNWVVEVPDNKDPNVDYIAKMKTDKKERIAKNEFQRLRNIARNSKVKATKAALPPVPNPDKLHLSNAIKLAKKSTASVGKFAQTLKDEKHVKVRGPKRKFQPNLADLKNERDSQMKVLKELAKKRPKLDATRAANKVIYAEEQVSARMNRSEKKRKGEKSSMKKPRGKKRPW</sequence>
<name>A0A2R5LBY9_9ACAR</name>
<dbReference type="GO" id="GO:0000447">
    <property type="term" value="P:endonucleolytic cleavage in ITS1 to separate SSU-rRNA from 5.8S rRNA and LSU-rRNA from tricistronic rRNA transcript (SSU-rRNA, 5.8S rRNA, LSU-rRNA)"/>
    <property type="evidence" value="ECO:0007669"/>
    <property type="project" value="TreeGrafter"/>
</dbReference>
<feature type="compositionally biased region" description="Basic residues" evidence="6">
    <location>
        <begin position="304"/>
        <end position="324"/>
    </location>
</feature>
<protein>
    <recommendedName>
        <fullName evidence="5">Ribosome biogenesis regulatory protein</fullName>
    </recommendedName>
</protein>
<dbReference type="PANTHER" id="PTHR17602">
    <property type="entry name" value="RIBOSOME BIOGENESIS REGULATORY PROTEIN"/>
    <property type="match status" value="1"/>
</dbReference>
<evidence type="ECO:0000313" key="7">
    <source>
        <dbReference type="EMBL" id="MBY07012.1"/>
    </source>
</evidence>
<keyword evidence="4 5" id="KW-0539">Nucleus</keyword>
<proteinExistence type="inferred from homology"/>
<feature type="region of interest" description="Disordered" evidence="6">
    <location>
        <begin position="92"/>
        <end position="112"/>
    </location>
</feature>
<dbReference type="InterPro" id="IPR007023">
    <property type="entry name" value="Ribosom_reg"/>
</dbReference>
<dbReference type="GO" id="GO:0030687">
    <property type="term" value="C:preribosome, large subunit precursor"/>
    <property type="evidence" value="ECO:0007669"/>
    <property type="project" value="TreeGrafter"/>
</dbReference>
<dbReference type="Pfam" id="PF04939">
    <property type="entry name" value="RRS1"/>
    <property type="match status" value="1"/>
</dbReference>
<reference evidence="7" key="1">
    <citation type="submission" date="2018-03" db="EMBL/GenBank/DDBJ databases">
        <title>The relapsing fever spirochete Borrelia turicatae persists in the highly oxidative environment of its soft-bodied tick vector.</title>
        <authorList>
            <person name="Bourret T.J."/>
            <person name="Boyle W.K."/>
            <person name="Valenzuela J.G."/>
            <person name="Oliveira F."/>
            <person name="Lopez J.E."/>
        </authorList>
    </citation>
    <scope>NUCLEOTIDE SEQUENCE</scope>
    <source>
        <strain evidence="7">Kansas strain/isolate</strain>
        <tissue evidence="7">Salivary glands</tissue>
    </source>
</reference>
<evidence type="ECO:0000256" key="2">
    <source>
        <dbReference type="ARBA" id="ARBA00010077"/>
    </source>
</evidence>